<dbReference type="GO" id="GO:0004252">
    <property type="term" value="F:serine-type endopeptidase activity"/>
    <property type="evidence" value="ECO:0007669"/>
    <property type="project" value="UniProtKB-UniRule"/>
</dbReference>
<dbReference type="PROSITE" id="PS50093">
    <property type="entry name" value="PKD"/>
    <property type="match status" value="1"/>
</dbReference>
<dbReference type="Pfam" id="PF18911">
    <property type="entry name" value="PKD_4"/>
    <property type="match status" value="1"/>
</dbReference>
<dbReference type="GO" id="GO:0005576">
    <property type="term" value="C:extracellular region"/>
    <property type="evidence" value="ECO:0007669"/>
    <property type="project" value="UniProtKB-SubCell"/>
</dbReference>
<keyword evidence="7 9" id="KW-0720">Serine protease</keyword>
<dbReference type="PROSITE" id="PS00138">
    <property type="entry name" value="SUBTILASE_SER"/>
    <property type="match status" value="1"/>
</dbReference>
<reference evidence="11 12" key="1">
    <citation type="submission" date="2018-06" db="EMBL/GenBank/DDBJ databases">
        <title>Genomic Encyclopedia of Type Strains, Phase III (KMG-III): the genomes of soil and plant-associated and newly described type strains.</title>
        <authorList>
            <person name="Whitman W."/>
        </authorList>
    </citation>
    <scope>NUCLEOTIDE SEQUENCE [LARGE SCALE GENOMIC DNA]</scope>
    <source>
        <strain evidence="11 12">LMG 23644</strain>
    </source>
</reference>
<evidence type="ECO:0000256" key="7">
    <source>
        <dbReference type="ARBA" id="ARBA00022825"/>
    </source>
</evidence>
<organism evidence="11 12">
    <name type="scientific">Paraburkholderia bryophila</name>
    <dbReference type="NCBI Taxonomy" id="420952"/>
    <lineage>
        <taxon>Bacteria</taxon>
        <taxon>Pseudomonadati</taxon>
        <taxon>Pseudomonadota</taxon>
        <taxon>Betaproteobacteria</taxon>
        <taxon>Burkholderiales</taxon>
        <taxon>Burkholderiaceae</taxon>
        <taxon>Paraburkholderia</taxon>
    </lineage>
</organism>
<dbReference type="Gene3D" id="2.60.40.10">
    <property type="entry name" value="Immunoglobulins"/>
    <property type="match status" value="1"/>
</dbReference>
<dbReference type="InterPro" id="IPR013783">
    <property type="entry name" value="Ig-like_fold"/>
</dbReference>
<evidence type="ECO:0000259" key="10">
    <source>
        <dbReference type="PROSITE" id="PS50093"/>
    </source>
</evidence>
<dbReference type="PROSITE" id="PS00137">
    <property type="entry name" value="SUBTILASE_HIS"/>
    <property type="match status" value="1"/>
</dbReference>
<dbReference type="InterPro" id="IPR000601">
    <property type="entry name" value="PKD_dom"/>
</dbReference>
<dbReference type="RefSeq" id="WP_208459619.1">
    <property type="nucleotide sequence ID" value="NZ_CADFFP010000008.1"/>
</dbReference>
<dbReference type="InterPro" id="IPR050131">
    <property type="entry name" value="Peptidase_S8_subtilisin-like"/>
</dbReference>
<dbReference type="CDD" id="cd00146">
    <property type="entry name" value="PKD"/>
    <property type="match status" value="1"/>
</dbReference>
<evidence type="ECO:0000313" key="11">
    <source>
        <dbReference type="EMBL" id="RAS33235.1"/>
    </source>
</evidence>
<sequence length="724" mass="74220">MQKERHESGSETSRTTIAALAASRSIITARRTLVCAAALSLSLTLAACGGSNGSGTIGSGAGDEAAAPAANADIETSAALAAESTSVPLALSLKMKTDGLEPDASNDRFIVKYRDGTAERDSTSAVQSRLQKLSAAFPAKAHHFRRTGIGADVVTTGRKLNMKEAKAFMRAIASDPNVDYIEADREMSTTMAPNDPDYSRQWSLSSNQKAGSGYPGIRAEGAWDMANGAGAVIAVVDNGTTSHADLNPNILPGYDFTATHRGGNGTNPGIITETCAVDWHGTHVAGIAAALTNNGYGGAGVAPGAKVVPVRVMNACGRGYTSDIADGIVWAAGGTVSGVPANTHPAKIINLSLGGLGGCESTLQNALDFAVSRGATVVAAAGNNATSATKFSPANCRNVISVGGSNRWGSRWVDSNYGPTVDIAAPGDSIWSTYNNGAVTPGTEGYAYASGTSMAAPAVSGVLALMQSVAPTPLTPIELRTLLAQNVQPFPGGKPDQPIGAGILDATAAVAAARLGKIPAAANFSCKQSDKLMHVSCTDLSTARGAPIRSWAWNFGTAAGDTVTTKSTNPELDFEQPGTYEFTLTVTDANGGISKVTRPFEVEPMRVTNIADDGSAVRFPMSAGDKQYFSVTIPPDARSSVAPVGVKSLTFTLSPDTPRDVATLLLKSGTASMANPSCTSVMSGGKPAVCVVNGVGIGTYYVLVSSASAIDNVSIKAVSLYYYQ</sequence>
<evidence type="ECO:0000256" key="2">
    <source>
        <dbReference type="ARBA" id="ARBA00011073"/>
    </source>
</evidence>
<feature type="domain" description="PKD" evidence="10">
    <location>
        <begin position="545"/>
        <end position="603"/>
    </location>
</feature>
<dbReference type="SUPFAM" id="SSF52743">
    <property type="entry name" value="Subtilisin-like"/>
    <property type="match status" value="1"/>
</dbReference>
<dbReference type="InterPro" id="IPR035986">
    <property type="entry name" value="PKD_dom_sf"/>
</dbReference>
<protein>
    <submittedName>
        <fullName evidence="11">Serine protease</fullName>
    </submittedName>
</protein>
<evidence type="ECO:0000256" key="9">
    <source>
        <dbReference type="PROSITE-ProRule" id="PRU01240"/>
    </source>
</evidence>
<keyword evidence="5" id="KW-0732">Signal</keyword>
<dbReference type="SMART" id="SM00089">
    <property type="entry name" value="PKD"/>
    <property type="match status" value="1"/>
</dbReference>
<dbReference type="InterPro" id="IPR023828">
    <property type="entry name" value="Peptidase_S8_Ser-AS"/>
</dbReference>
<dbReference type="Proteomes" id="UP000248918">
    <property type="component" value="Unassembled WGS sequence"/>
</dbReference>
<evidence type="ECO:0000256" key="8">
    <source>
        <dbReference type="ARBA" id="ARBA00023145"/>
    </source>
</evidence>
<comment type="similarity">
    <text evidence="2 9">Belongs to the peptidase S8 family.</text>
</comment>
<dbReference type="InterPro" id="IPR022409">
    <property type="entry name" value="PKD/Chitinase_dom"/>
</dbReference>
<dbReference type="GO" id="GO:0006508">
    <property type="term" value="P:proteolysis"/>
    <property type="evidence" value="ECO:0007669"/>
    <property type="project" value="UniProtKB-KW"/>
</dbReference>
<dbReference type="Gene3D" id="2.60.120.380">
    <property type="match status" value="1"/>
</dbReference>
<dbReference type="InterPro" id="IPR022398">
    <property type="entry name" value="Peptidase_S8_His-AS"/>
</dbReference>
<dbReference type="PROSITE" id="PS51892">
    <property type="entry name" value="SUBTILASE"/>
    <property type="match status" value="1"/>
</dbReference>
<dbReference type="EMBL" id="QLTK01000007">
    <property type="protein sequence ID" value="RAS33235.1"/>
    <property type="molecule type" value="Genomic_DNA"/>
</dbReference>
<keyword evidence="6 9" id="KW-0378">Hydrolase</keyword>
<evidence type="ECO:0000256" key="1">
    <source>
        <dbReference type="ARBA" id="ARBA00004613"/>
    </source>
</evidence>
<dbReference type="InterPro" id="IPR000209">
    <property type="entry name" value="Peptidase_S8/S53_dom"/>
</dbReference>
<evidence type="ECO:0000256" key="4">
    <source>
        <dbReference type="ARBA" id="ARBA00022670"/>
    </source>
</evidence>
<dbReference type="Pfam" id="PF00082">
    <property type="entry name" value="Peptidase_S8"/>
    <property type="match status" value="1"/>
</dbReference>
<comment type="caution">
    <text evidence="11">The sequence shown here is derived from an EMBL/GenBank/DDBJ whole genome shotgun (WGS) entry which is preliminary data.</text>
</comment>
<keyword evidence="3" id="KW-0964">Secreted</keyword>
<comment type="subcellular location">
    <subcellularLocation>
        <location evidence="1">Secreted</location>
    </subcellularLocation>
</comment>
<keyword evidence="4 9" id="KW-0645">Protease</keyword>
<dbReference type="SUPFAM" id="SSF49299">
    <property type="entry name" value="PKD domain"/>
    <property type="match status" value="1"/>
</dbReference>
<evidence type="ECO:0000256" key="5">
    <source>
        <dbReference type="ARBA" id="ARBA00022729"/>
    </source>
</evidence>
<proteinExistence type="inferred from homology"/>
<feature type="active site" description="Charge relay system" evidence="9">
    <location>
        <position position="280"/>
    </location>
</feature>
<evidence type="ECO:0000313" key="12">
    <source>
        <dbReference type="Proteomes" id="UP000248918"/>
    </source>
</evidence>
<dbReference type="InterPro" id="IPR036852">
    <property type="entry name" value="Peptidase_S8/S53_dom_sf"/>
</dbReference>
<name>A0A329CQY0_9BURK</name>
<feature type="active site" description="Charge relay system" evidence="9">
    <location>
        <position position="453"/>
    </location>
</feature>
<dbReference type="PANTHER" id="PTHR43806:SF11">
    <property type="entry name" value="CEREVISIN-RELATED"/>
    <property type="match status" value="1"/>
</dbReference>
<dbReference type="InterPro" id="IPR015500">
    <property type="entry name" value="Peptidase_S8_subtilisin-rel"/>
</dbReference>
<dbReference type="AlphaFoldDB" id="A0A329CQY0"/>
<dbReference type="FunFam" id="3.40.50.200:FF:000022">
    <property type="entry name" value="Extracellular protease"/>
    <property type="match status" value="1"/>
</dbReference>
<evidence type="ECO:0000256" key="3">
    <source>
        <dbReference type="ARBA" id="ARBA00022525"/>
    </source>
</evidence>
<feature type="active site" description="Charge relay system" evidence="9">
    <location>
        <position position="237"/>
    </location>
</feature>
<dbReference type="PRINTS" id="PR00723">
    <property type="entry name" value="SUBTILISIN"/>
</dbReference>
<keyword evidence="8" id="KW-0865">Zymogen</keyword>
<evidence type="ECO:0000256" key="6">
    <source>
        <dbReference type="ARBA" id="ARBA00022801"/>
    </source>
</evidence>
<gene>
    <name evidence="11" type="ORF">BX591_107152</name>
</gene>
<dbReference type="Gene3D" id="3.40.50.200">
    <property type="entry name" value="Peptidase S8/S53 domain"/>
    <property type="match status" value="1"/>
</dbReference>
<accession>A0A329CQY0</accession>
<dbReference type="PANTHER" id="PTHR43806">
    <property type="entry name" value="PEPTIDASE S8"/>
    <property type="match status" value="1"/>
</dbReference>